<dbReference type="Gene3D" id="3.90.550.10">
    <property type="entry name" value="Spore Coat Polysaccharide Biosynthesis Protein SpsA, Chain A"/>
    <property type="match status" value="1"/>
</dbReference>
<keyword evidence="1" id="KW-0808">Transferase</keyword>
<keyword evidence="5" id="KW-1185">Reference proteome</keyword>
<proteinExistence type="predicted"/>
<dbReference type="InterPro" id="IPR050065">
    <property type="entry name" value="GlmU-like"/>
</dbReference>
<dbReference type="Proteomes" id="UP001204798">
    <property type="component" value="Unassembled WGS sequence"/>
</dbReference>
<evidence type="ECO:0000313" key="5">
    <source>
        <dbReference type="Proteomes" id="UP001204798"/>
    </source>
</evidence>
<evidence type="ECO:0000259" key="3">
    <source>
        <dbReference type="Pfam" id="PF00483"/>
    </source>
</evidence>
<feature type="domain" description="Nucleotidyl transferase" evidence="3">
    <location>
        <begin position="4"/>
        <end position="233"/>
    </location>
</feature>
<protein>
    <submittedName>
        <fullName evidence="4">dTDP-glucose pyrophosphorylase</fullName>
    </submittedName>
</protein>
<keyword evidence="2" id="KW-0548">Nucleotidyltransferase</keyword>
<name>A0ABT2EKU2_9BACT</name>
<dbReference type="RefSeq" id="WP_259093503.1">
    <property type="nucleotide sequence ID" value="NZ_CP130454.1"/>
</dbReference>
<dbReference type="SUPFAM" id="SSF53448">
    <property type="entry name" value="Nucleotide-diphospho-sugar transferases"/>
    <property type="match status" value="1"/>
</dbReference>
<dbReference type="InterPro" id="IPR005835">
    <property type="entry name" value="NTP_transferase_dom"/>
</dbReference>
<dbReference type="PANTHER" id="PTHR43584:SF8">
    <property type="entry name" value="N-ACETYLMURAMATE ALPHA-1-PHOSPHATE URIDYLYLTRANSFERASE"/>
    <property type="match status" value="1"/>
</dbReference>
<reference evidence="4 5" key="1">
    <citation type="submission" date="2022-08" db="EMBL/GenBank/DDBJ databases">
        <title>Bacterial and archaeal communities from various locations to study Microbial Dark Matter (Phase II).</title>
        <authorList>
            <person name="Stepanauskas R."/>
        </authorList>
    </citation>
    <scope>NUCLEOTIDE SEQUENCE [LARGE SCALE GENOMIC DNA]</scope>
    <source>
        <strain evidence="4 5">PD1</strain>
    </source>
</reference>
<sequence>MGRKGVILAAGKGTRLRPLTEKVPKPLIEVGGRPYLAYLLERFRFAGCDEVLLIIGHLGEQIIQRCGQEAFGMKLRYAWQFVQDGTAKALLLAEDFVGSEPFMLSWGDIVAAPENYPALWERYEKGDCTMVMQVNWMEDVSAGADVTLEGERVADIVEKPPVPKPGWNQSGVFVISPKIFHYLKQVQPSPRGEYEFADAVKLMLQAGEKIVAVPVKGYRFELGTWDQLREIERNASLLAMGTKSD</sequence>
<dbReference type="EMBL" id="JANUCP010000001">
    <property type="protein sequence ID" value="MCS3918101.1"/>
    <property type="molecule type" value="Genomic_DNA"/>
</dbReference>
<dbReference type="CDD" id="cd04181">
    <property type="entry name" value="NTP_transferase"/>
    <property type="match status" value="1"/>
</dbReference>
<gene>
    <name evidence="4" type="ORF">M2350_000498</name>
</gene>
<comment type="caution">
    <text evidence="4">The sequence shown here is derived from an EMBL/GenBank/DDBJ whole genome shotgun (WGS) entry which is preliminary data.</text>
</comment>
<evidence type="ECO:0000256" key="1">
    <source>
        <dbReference type="ARBA" id="ARBA00022679"/>
    </source>
</evidence>
<accession>A0ABT2EKU2</accession>
<evidence type="ECO:0000313" key="4">
    <source>
        <dbReference type="EMBL" id="MCS3918101.1"/>
    </source>
</evidence>
<organism evidence="4 5">
    <name type="scientific">Candidatus Fervidibacter sacchari</name>
    <dbReference type="NCBI Taxonomy" id="1448929"/>
    <lineage>
        <taxon>Bacteria</taxon>
        <taxon>Candidatus Fervidibacterota</taxon>
        <taxon>Candidatus Fervidibacter</taxon>
    </lineage>
</organism>
<evidence type="ECO:0000256" key="2">
    <source>
        <dbReference type="ARBA" id="ARBA00022695"/>
    </source>
</evidence>
<dbReference type="PANTHER" id="PTHR43584">
    <property type="entry name" value="NUCLEOTIDYL TRANSFERASE"/>
    <property type="match status" value="1"/>
</dbReference>
<dbReference type="Pfam" id="PF00483">
    <property type="entry name" value="NTP_transferase"/>
    <property type="match status" value="1"/>
</dbReference>
<dbReference type="InterPro" id="IPR029044">
    <property type="entry name" value="Nucleotide-diphossugar_trans"/>
</dbReference>